<evidence type="ECO:0000313" key="1">
    <source>
        <dbReference type="EMBL" id="KAF5766065.1"/>
    </source>
</evidence>
<dbReference type="GO" id="GO:0016829">
    <property type="term" value="F:lyase activity"/>
    <property type="evidence" value="ECO:0007669"/>
    <property type="project" value="UniProtKB-KW"/>
</dbReference>
<proteinExistence type="predicted"/>
<name>A0A9K3E2V0_HELAN</name>
<gene>
    <name evidence="1" type="ORF">HanXRQr2_Chr15g0710991</name>
</gene>
<dbReference type="Gramene" id="mRNA:HanXRQr2_Chr15g0710991">
    <property type="protein sequence ID" value="mRNA:HanXRQr2_Chr15g0710991"/>
    <property type="gene ID" value="HanXRQr2_Chr15g0710991"/>
</dbReference>
<dbReference type="AlphaFoldDB" id="A0A9K3E2V0"/>
<dbReference type="EMBL" id="MNCJ02000330">
    <property type="protein sequence ID" value="KAF5766065.1"/>
    <property type="molecule type" value="Genomic_DNA"/>
</dbReference>
<sequence length="48" mass="5820">MERNHWTFKWLSLKVVDALKMPLEAKKVVANVYVAMRYWHPFTEEVVQ</sequence>
<keyword evidence="1" id="KW-0456">Lyase</keyword>
<reference evidence="1" key="1">
    <citation type="journal article" date="2017" name="Nature">
        <title>The sunflower genome provides insights into oil metabolism, flowering and Asterid evolution.</title>
        <authorList>
            <person name="Badouin H."/>
            <person name="Gouzy J."/>
            <person name="Grassa C.J."/>
            <person name="Murat F."/>
            <person name="Staton S.E."/>
            <person name="Cottret L."/>
            <person name="Lelandais-Briere C."/>
            <person name="Owens G.L."/>
            <person name="Carrere S."/>
            <person name="Mayjonade B."/>
            <person name="Legrand L."/>
            <person name="Gill N."/>
            <person name="Kane N.C."/>
            <person name="Bowers J.E."/>
            <person name="Hubner S."/>
            <person name="Bellec A."/>
            <person name="Berard A."/>
            <person name="Berges H."/>
            <person name="Blanchet N."/>
            <person name="Boniface M.C."/>
            <person name="Brunel D."/>
            <person name="Catrice O."/>
            <person name="Chaidir N."/>
            <person name="Claudel C."/>
            <person name="Donnadieu C."/>
            <person name="Faraut T."/>
            <person name="Fievet G."/>
            <person name="Helmstetter N."/>
            <person name="King M."/>
            <person name="Knapp S.J."/>
            <person name="Lai Z."/>
            <person name="Le Paslier M.C."/>
            <person name="Lippi Y."/>
            <person name="Lorenzon L."/>
            <person name="Mandel J.R."/>
            <person name="Marage G."/>
            <person name="Marchand G."/>
            <person name="Marquand E."/>
            <person name="Bret-Mestries E."/>
            <person name="Morien E."/>
            <person name="Nambeesan S."/>
            <person name="Nguyen T."/>
            <person name="Pegot-Espagnet P."/>
            <person name="Pouilly N."/>
            <person name="Raftis F."/>
            <person name="Sallet E."/>
            <person name="Schiex T."/>
            <person name="Thomas J."/>
            <person name="Vandecasteele C."/>
            <person name="Vares D."/>
            <person name="Vear F."/>
            <person name="Vautrin S."/>
            <person name="Crespi M."/>
            <person name="Mangin B."/>
            <person name="Burke J.M."/>
            <person name="Salse J."/>
            <person name="Munos S."/>
            <person name="Vincourt P."/>
            <person name="Rieseberg L.H."/>
            <person name="Langlade N.B."/>
        </authorList>
    </citation>
    <scope>NUCLEOTIDE SEQUENCE</scope>
    <source>
        <tissue evidence="1">Leaves</tissue>
    </source>
</reference>
<dbReference type="Proteomes" id="UP000215914">
    <property type="component" value="Unassembled WGS sequence"/>
</dbReference>
<reference evidence="1" key="2">
    <citation type="submission" date="2020-06" db="EMBL/GenBank/DDBJ databases">
        <title>Helianthus annuus Genome sequencing and assembly Release 2.</title>
        <authorList>
            <person name="Gouzy J."/>
            <person name="Langlade N."/>
            <person name="Munos S."/>
        </authorList>
    </citation>
    <scope>NUCLEOTIDE SEQUENCE</scope>
    <source>
        <tissue evidence="1">Leaves</tissue>
    </source>
</reference>
<organism evidence="1 2">
    <name type="scientific">Helianthus annuus</name>
    <name type="common">Common sunflower</name>
    <dbReference type="NCBI Taxonomy" id="4232"/>
    <lineage>
        <taxon>Eukaryota</taxon>
        <taxon>Viridiplantae</taxon>
        <taxon>Streptophyta</taxon>
        <taxon>Embryophyta</taxon>
        <taxon>Tracheophyta</taxon>
        <taxon>Spermatophyta</taxon>
        <taxon>Magnoliopsida</taxon>
        <taxon>eudicotyledons</taxon>
        <taxon>Gunneridae</taxon>
        <taxon>Pentapetalae</taxon>
        <taxon>asterids</taxon>
        <taxon>campanulids</taxon>
        <taxon>Asterales</taxon>
        <taxon>Asteraceae</taxon>
        <taxon>Asteroideae</taxon>
        <taxon>Heliantheae alliance</taxon>
        <taxon>Heliantheae</taxon>
        <taxon>Helianthus</taxon>
    </lineage>
</organism>
<accession>A0A9K3E2V0</accession>
<keyword evidence="2" id="KW-1185">Reference proteome</keyword>
<protein>
    <submittedName>
        <fullName evidence="1">Protoporphyrin ferrochelatase</fullName>
        <ecNumber evidence="1">4.99.1.1</ecNumber>
    </submittedName>
</protein>
<dbReference type="EC" id="4.99.1.1" evidence="1"/>
<comment type="caution">
    <text evidence="1">The sequence shown here is derived from an EMBL/GenBank/DDBJ whole genome shotgun (WGS) entry which is preliminary data.</text>
</comment>
<dbReference type="Gene3D" id="3.40.50.1400">
    <property type="match status" value="1"/>
</dbReference>
<evidence type="ECO:0000313" key="2">
    <source>
        <dbReference type="Proteomes" id="UP000215914"/>
    </source>
</evidence>